<organism evidence="8 9">
    <name type="scientific">Extibacter muris</name>
    <dbReference type="NCBI Taxonomy" id="1796622"/>
    <lineage>
        <taxon>Bacteria</taxon>
        <taxon>Bacillati</taxon>
        <taxon>Bacillota</taxon>
        <taxon>Clostridia</taxon>
        <taxon>Lachnospirales</taxon>
        <taxon>Lachnospiraceae</taxon>
        <taxon>Extibacter</taxon>
    </lineage>
</organism>
<dbReference type="Proteomes" id="UP000295710">
    <property type="component" value="Unassembled WGS sequence"/>
</dbReference>
<dbReference type="InterPro" id="IPR036097">
    <property type="entry name" value="HisK_dim/P_sf"/>
</dbReference>
<dbReference type="InterPro" id="IPR050736">
    <property type="entry name" value="Sensor_HK_Regulatory"/>
</dbReference>
<dbReference type="GO" id="GO:0000155">
    <property type="term" value="F:phosphorelay sensor kinase activity"/>
    <property type="evidence" value="ECO:0007669"/>
    <property type="project" value="InterPro"/>
</dbReference>
<dbReference type="SUPFAM" id="SSF55874">
    <property type="entry name" value="ATPase domain of HSP90 chaperone/DNA topoisomerase II/histidine kinase"/>
    <property type="match status" value="1"/>
</dbReference>
<comment type="caution">
    <text evidence="8">The sequence shown here is derived from an EMBL/GenBank/DDBJ whole genome shotgun (WGS) entry which is preliminary data.</text>
</comment>
<dbReference type="InterPro" id="IPR036890">
    <property type="entry name" value="HATPase_C_sf"/>
</dbReference>
<evidence type="ECO:0000313" key="8">
    <source>
        <dbReference type="EMBL" id="TDA20721.1"/>
    </source>
</evidence>
<evidence type="ECO:0000313" key="9">
    <source>
        <dbReference type="Proteomes" id="UP000295710"/>
    </source>
</evidence>
<feature type="domain" description="Histidine kinase" evidence="7">
    <location>
        <begin position="37"/>
        <end position="243"/>
    </location>
</feature>
<dbReference type="InterPro" id="IPR003661">
    <property type="entry name" value="HisK_dim/P_dom"/>
</dbReference>
<dbReference type="AlphaFoldDB" id="A0A4R4FBT9"/>
<evidence type="ECO:0000256" key="1">
    <source>
        <dbReference type="ARBA" id="ARBA00000085"/>
    </source>
</evidence>
<evidence type="ECO:0000256" key="2">
    <source>
        <dbReference type="ARBA" id="ARBA00012438"/>
    </source>
</evidence>
<accession>A0A4R4FBT9</accession>
<dbReference type="Gene3D" id="3.30.565.10">
    <property type="entry name" value="Histidine kinase-like ATPase, C-terminal domain"/>
    <property type="match status" value="1"/>
</dbReference>
<dbReference type="CDD" id="cd00082">
    <property type="entry name" value="HisKA"/>
    <property type="match status" value="1"/>
</dbReference>
<reference evidence="8 9" key="1">
    <citation type="journal article" date="2016" name="Nat. Microbiol.">
        <title>The Mouse Intestinal Bacterial Collection (miBC) provides host-specific insight into cultured diversity and functional potential of the gut microbiota.</title>
        <authorList>
            <person name="Lagkouvardos I."/>
            <person name="Pukall R."/>
            <person name="Abt B."/>
            <person name="Foesel B.U."/>
            <person name="Meier-Kolthoff J.P."/>
            <person name="Kumar N."/>
            <person name="Bresciani A."/>
            <person name="Martinez I."/>
            <person name="Just S."/>
            <person name="Ziegler C."/>
            <person name="Brugiroux S."/>
            <person name="Garzetti D."/>
            <person name="Wenning M."/>
            <person name="Bui T.P."/>
            <person name="Wang J."/>
            <person name="Hugenholtz F."/>
            <person name="Plugge C.M."/>
            <person name="Peterson D.A."/>
            <person name="Hornef M.W."/>
            <person name="Baines J.F."/>
            <person name="Smidt H."/>
            <person name="Walter J."/>
            <person name="Kristiansen K."/>
            <person name="Nielsen H.B."/>
            <person name="Haller D."/>
            <person name="Overmann J."/>
            <person name="Stecher B."/>
            <person name="Clavel T."/>
        </authorList>
    </citation>
    <scope>NUCLEOTIDE SEQUENCE [LARGE SCALE GENOMIC DNA]</scope>
    <source>
        <strain evidence="8 9">DSM 28560</strain>
    </source>
</reference>
<keyword evidence="5 8" id="KW-0418">Kinase</keyword>
<dbReference type="InterPro" id="IPR005467">
    <property type="entry name" value="His_kinase_dom"/>
</dbReference>
<dbReference type="EMBL" id="SMMX01000016">
    <property type="protein sequence ID" value="TDA20721.1"/>
    <property type="molecule type" value="Genomic_DNA"/>
</dbReference>
<keyword evidence="6" id="KW-0902">Two-component regulatory system</keyword>
<comment type="catalytic activity">
    <reaction evidence="1">
        <text>ATP + protein L-histidine = ADP + protein N-phospho-L-histidine.</text>
        <dbReference type="EC" id="2.7.13.3"/>
    </reaction>
</comment>
<dbReference type="SMART" id="SM00387">
    <property type="entry name" value="HATPase_c"/>
    <property type="match status" value="1"/>
</dbReference>
<dbReference type="SUPFAM" id="SSF47384">
    <property type="entry name" value="Homodimeric domain of signal transducing histidine kinase"/>
    <property type="match status" value="1"/>
</dbReference>
<dbReference type="PANTHER" id="PTHR43711">
    <property type="entry name" value="TWO-COMPONENT HISTIDINE KINASE"/>
    <property type="match status" value="1"/>
</dbReference>
<dbReference type="InterPro" id="IPR003594">
    <property type="entry name" value="HATPase_dom"/>
</dbReference>
<dbReference type="Pfam" id="PF02518">
    <property type="entry name" value="HATPase_c"/>
    <property type="match status" value="1"/>
</dbReference>
<evidence type="ECO:0000256" key="3">
    <source>
        <dbReference type="ARBA" id="ARBA00022553"/>
    </source>
</evidence>
<sequence length="249" mass="27689">MFTATDFDKLQQIMGESPEKKELIQKLLDSQKMTISSISHEIRNPLTLVYSTLQLIESQHPEVTTYKYWDSMRADIEYMTLLLEELSSYNNGERLRLSEVDCTSFLKPIVVSFAASLVECDIEFTSRLEPELPVISGDAVKLREVILNLLRNAKDAVASDGSIYFHAFAEDKLLHISVTDDGCGIPQEDIEDIFQPFVTHKQGGTGLGLAIGRRIASAHGGTLTVISVPGKTTTFTLSLPIEKDAQHEP</sequence>
<dbReference type="CDD" id="cd00075">
    <property type="entry name" value="HATPase"/>
    <property type="match status" value="1"/>
</dbReference>
<evidence type="ECO:0000256" key="4">
    <source>
        <dbReference type="ARBA" id="ARBA00022679"/>
    </source>
</evidence>
<dbReference type="Pfam" id="PF00512">
    <property type="entry name" value="HisKA"/>
    <property type="match status" value="1"/>
</dbReference>
<name>A0A4R4FBT9_9FIRM</name>
<dbReference type="RefSeq" id="WP_132279894.1">
    <property type="nucleotide sequence ID" value="NZ_JAOBST010000025.1"/>
</dbReference>
<evidence type="ECO:0000256" key="5">
    <source>
        <dbReference type="ARBA" id="ARBA00022777"/>
    </source>
</evidence>
<evidence type="ECO:0000259" key="7">
    <source>
        <dbReference type="PROSITE" id="PS50109"/>
    </source>
</evidence>
<keyword evidence="3" id="KW-0597">Phosphoprotein</keyword>
<gene>
    <name evidence="8" type="ORF">E1963_15530</name>
</gene>
<evidence type="ECO:0000256" key="6">
    <source>
        <dbReference type="ARBA" id="ARBA00023012"/>
    </source>
</evidence>
<keyword evidence="9" id="KW-1185">Reference proteome</keyword>
<dbReference type="SMART" id="SM00388">
    <property type="entry name" value="HisKA"/>
    <property type="match status" value="1"/>
</dbReference>
<proteinExistence type="predicted"/>
<dbReference type="EC" id="2.7.13.3" evidence="2"/>
<dbReference type="InterPro" id="IPR004358">
    <property type="entry name" value="Sig_transdc_His_kin-like_C"/>
</dbReference>
<dbReference type="PRINTS" id="PR00344">
    <property type="entry name" value="BCTRLSENSOR"/>
</dbReference>
<keyword evidence="4" id="KW-0808">Transferase</keyword>
<protein>
    <recommendedName>
        <fullName evidence="2">histidine kinase</fullName>
        <ecNumber evidence="2">2.7.13.3</ecNumber>
    </recommendedName>
</protein>
<dbReference type="PANTHER" id="PTHR43711:SF1">
    <property type="entry name" value="HISTIDINE KINASE 1"/>
    <property type="match status" value="1"/>
</dbReference>
<dbReference type="Gene3D" id="1.10.287.130">
    <property type="match status" value="1"/>
</dbReference>
<dbReference type="PROSITE" id="PS50109">
    <property type="entry name" value="HIS_KIN"/>
    <property type="match status" value="1"/>
</dbReference>